<keyword evidence="1" id="KW-0812">Transmembrane</keyword>
<evidence type="ECO:0000313" key="2">
    <source>
        <dbReference type="EMBL" id="RLZ11462.1"/>
    </source>
</evidence>
<dbReference type="OrthoDB" id="582675at2"/>
<keyword evidence="3" id="KW-1185">Reference proteome</keyword>
<proteinExistence type="predicted"/>
<dbReference type="RefSeq" id="WP_121934142.1">
    <property type="nucleotide sequence ID" value="NZ_RDOJ01000005.1"/>
</dbReference>
<name>A0A3L9MF88_9FLAO</name>
<reference evidence="2 3" key="1">
    <citation type="submission" date="2018-10" db="EMBL/GenBank/DDBJ databases">
        <authorList>
            <person name="Chen X."/>
        </authorList>
    </citation>
    <scope>NUCLEOTIDE SEQUENCE [LARGE SCALE GENOMIC DNA]</scope>
    <source>
        <strain evidence="2 3">YIM 102668</strain>
    </source>
</reference>
<evidence type="ECO:0000256" key="1">
    <source>
        <dbReference type="SAM" id="Phobius"/>
    </source>
</evidence>
<keyword evidence="1" id="KW-1133">Transmembrane helix</keyword>
<dbReference type="AlphaFoldDB" id="A0A3L9MF88"/>
<accession>A0A3L9MF88</accession>
<keyword evidence="1" id="KW-0472">Membrane</keyword>
<comment type="caution">
    <text evidence="2">The sequence shown here is derived from an EMBL/GenBank/DDBJ whole genome shotgun (WGS) entry which is preliminary data.</text>
</comment>
<organism evidence="2 3">
    <name type="scientific">Faecalibacter macacae</name>
    <dbReference type="NCBI Taxonomy" id="1859289"/>
    <lineage>
        <taxon>Bacteria</taxon>
        <taxon>Pseudomonadati</taxon>
        <taxon>Bacteroidota</taxon>
        <taxon>Flavobacteriia</taxon>
        <taxon>Flavobacteriales</taxon>
        <taxon>Weeksellaceae</taxon>
        <taxon>Faecalibacter</taxon>
    </lineage>
</organism>
<dbReference type="EMBL" id="RDOJ01000005">
    <property type="protein sequence ID" value="RLZ11462.1"/>
    <property type="molecule type" value="Genomic_DNA"/>
</dbReference>
<evidence type="ECO:0008006" key="4">
    <source>
        <dbReference type="Google" id="ProtNLM"/>
    </source>
</evidence>
<sequence length="155" mass="17684">MNTYTESQRMFDSTFNKIIILLVVVLFGKILYTNITEGFQTSSILSLILLPLCIVLFIVFKVKTNITKESINVKIVPFNLTNQTILWSDTKKVEVVEYSAIKEYGGWGYRRSKTGKAINPSGKHGLKIHFKDGTHLLVGTRRPDELSEFIKNIKK</sequence>
<feature type="transmembrane region" description="Helical" evidence="1">
    <location>
        <begin position="18"/>
        <end position="35"/>
    </location>
</feature>
<gene>
    <name evidence="2" type="ORF">EAH69_05315</name>
</gene>
<evidence type="ECO:0000313" key="3">
    <source>
        <dbReference type="Proteomes" id="UP000275348"/>
    </source>
</evidence>
<protein>
    <recommendedName>
        <fullName evidence="4">Bacterial Pleckstrin homology domain-containing protein</fullName>
    </recommendedName>
</protein>
<feature type="transmembrane region" description="Helical" evidence="1">
    <location>
        <begin position="41"/>
        <end position="60"/>
    </location>
</feature>
<dbReference type="Proteomes" id="UP000275348">
    <property type="component" value="Unassembled WGS sequence"/>
</dbReference>